<feature type="transmembrane region" description="Helical" evidence="15">
    <location>
        <begin position="73"/>
        <end position="93"/>
    </location>
</feature>
<name>A0A917EN87_9MICC</name>
<protein>
    <submittedName>
        <fullName evidence="16">Pantothenate permease</fullName>
    </submittedName>
</protein>
<keyword evidence="5 15" id="KW-0812">Transmembrane</keyword>
<keyword evidence="6" id="KW-0769">Symport</keyword>
<reference evidence="16" key="1">
    <citation type="journal article" date="2014" name="Int. J. Syst. Evol. Microbiol.">
        <title>Complete genome sequence of Corynebacterium casei LMG S-19264T (=DSM 44701T), isolated from a smear-ripened cheese.</title>
        <authorList>
            <consortium name="US DOE Joint Genome Institute (JGI-PGF)"/>
            <person name="Walter F."/>
            <person name="Albersmeier A."/>
            <person name="Kalinowski J."/>
            <person name="Ruckert C."/>
        </authorList>
    </citation>
    <scope>NUCLEOTIDE SEQUENCE</scope>
    <source>
        <strain evidence="16">CGMCC 1.15388</strain>
    </source>
</reference>
<evidence type="ECO:0000256" key="14">
    <source>
        <dbReference type="SAM" id="MobiDB-lite"/>
    </source>
</evidence>
<feature type="transmembrane region" description="Helical" evidence="15">
    <location>
        <begin position="319"/>
        <end position="343"/>
    </location>
</feature>
<organism evidence="16 17">
    <name type="scientific">Nesterenkonia cremea</name>
    <dbReference type="NCBI Taxonomy" id="1882340"/>
    <lineage>
        <taxon>Bacteria</taxon>
        <taxon>Bacillati</taxon>
        <taxon>Actinomycetota</taxon>
        <taxon>Actinomycetes</taxon>
        <taxon>Micrococcales</taxon>
        <taxon>Micrococcaceae</taxon>
        <taxon>Nesterenkonia</taxon>
    </lineage>
</organism>
<evidence type="ECO:0000256" key="8">
    <source>
        <dbReference type="ARBA" id="ARBA00023053"/>
    </source>
</evidence>
<evidence type="ECO:0000256" key="2">
    <source>
        <dbReference type="ARBA" id="ARBA00006434"/>
    </source>
</evidence>
<comment type="caution">
    <text evidence="16">The sequence shown here is derived from an EMBL/GenBank/DDBJ whole genome shotgun (WGS) entry which is preliminary data.</text>
</comment>
<evidence type="ECO:0000313" key="16">
    <source>
        <dbReference type="EMBL" id="GGE59575.1"/>
    </source>
</evidence>
<accession>A0A917EN87</accession>
<keyword evidence="11" id="KW-0739">Sodium transport</keyword>
<feature type="transmembrane region" description="Helical" evidence="15">
    <location>
        <begin position="155"/>
        <end position="178"/>
    </location>
</feature>
<feature type="transmembrane region" description="Helical" evidence="15">
    <location>
        <begin position="270"/>
        <end position="291"/>
    </location>
</feature>
<keyword evidence="4" id="KW-1003">Cell membrane</keyword>
<evidence type="ECO:0000256" key="4">
    <source>
        <dbReference type="ARBA" id="ARBA00022475"/>
    </source>
</evidence>
<feature type="transmembrane region" description="Helical" evidence="15">
    <location>
        <begin position="45"/>
        <end position="67"/>
    </location>
</feature>
<dbReference type="Gene3D" id="1.20.1730.10">
    <property type="entry name" value="Sodium/glucose cotransporter"/>
    <property type="match status" value="1"/>
</dbReference>
<evidence type="ECO:0000256" key="12">
    <source>
        <dbReference type="ARBA" id="ARBA00033708"/>
    </source>
</evidence>
<dbReference type="PROSITE" id="PS50283">
    <property type="entry name" value="NA_SOLUT_SYMP_3"/>
    <property type="match status" value="1"/>
</dbReference>
<dbReference type="CDD" id="cd10322">
    <property type="entry name" value="SLC5sbd"/>
    <property type="match status" value="1"/>
</dbReference>
<evidence type="ECO:0000256" key="5">
    <source>
        <dbReference type="ARBA" id="ARBA00022692"/>
    </source>
</evidence>
<dbReference type="RefSeq" id="WP_188682196.1">
    <property type="nucleotide sequence ID" value="NZ_BMIS01000001.1"/>
</dbReference>
<keyword evidence="7 15" id="KW-1133">Transmembrane helix</keyword>
<dbReference type="GO" id="GO:0005886">
    <property type="term" value="C:plasma membrane"/>
    <property type="evidence" value="ECO:0007669"/>
    <property type="project" value="UniProtKB-SubCell"/>
</dbReference>
<evidence type="ECO:0000256" key="9">
    <source>
        <dbReference type="ARBA" id="ARBA00023065"/>
    </source>
</evidence>
<keyword evidence="3" id="KW-0813">Transport</keyword>
<evidence type="ECO:0000256" key="10">
    <source>
        <dbReference type="ARBA" id="ARBA00023136"/>
    </source>
</evidence>
<sequence>MPAEWVWTGVGVYVVLALAAAVLSRPGRSEDMSAYFLGGRRMGGFVSAMSYSATTYSAFMMIGLAGLTYAGGVGALGFELLYLCGVTLVLVFGPRFWRVGKRFGFITPSEMIGHRYGSRSAGATTALASCIFLIPYAAVQLAGVGYLLSGMTGDAISFTQGTLLAMALAIVFAMVAGLRSVAWTDSLQSVLMIIGATLVVIVVIWQFGGLGAFFDGLAEQPGAMSVPGEGYFTFSTFLALTLPWIFFSISNPQVSQRLFTPGSMKDLRRMLLGFLVFGFIYTFVSVFWGFAARLHFPDLESSDMATPTLLGSELVPTPLALIVMIGILAACVSTIDSIMLTLSSTLSRDVYAAVRPRSSERGQLRLGKLALPVIAGLAYWFAHLELDLVAVLSVSASAGLLVLVPPTVGAFFWKRGTAAGVIVSVVVAGALVFALEATGTLFLGQGSGVWGLLVSVLLFVGVSLLTRPPRDRAEEFIAASRRGRRETSDDDAALAAQR</sequence>
<dbReference type="InterPro" id="IPR050277">
    <property type="entry name" value="Sodium:Solute_Symporter"/>
</dbReference>
<dbReference type="InterPro" id="IPR038377">
    <property type="entry name" value="Na/Glc_symporter_sf"/>
</dbReference>
<dbReference type="Pfam" id="PF00474">
    <property type="entry name" value="SSF"/>
    <property type="match status" value="1"/>
</dbReference>
<evidence type="ECO:0000256" key="6">
    <source>
        <dbReference type="ARBA" id="ARBA00022847"/>
    </source>
</evidence>
<feature type="region of interest" description="Disordered" evidence="14">
    <location>
        <begin position="478"/>
        <end position="498"/>
    </location>
</feature>
<comment type="similarity">
    <text evidence="2 13">Belongs to the sodium:solute symporter (SSF) (TC 2.A.21) family.</text>
</comment>
<keyword evidence="9" id="KW-0406">Ion transport</keyword>
<dbReference type="EMBL" id="BMIS01000001">
    <property type="protein sequence ID" value="GGE59575.1"/>
    <property type="molecule type" value="Genomic_DNA"/>
</dbReference>
<dbReference type="GO" id="GO:0015293">
    <property type="term" value="F:symporter activity"/>
    <property type="evidence" value="ECO:0007669"/>
    <property type="project" value="UniProtKB-KW"/>
</dbReference>
<feature type="transmembrane region" description="Helical" evidence="15">
    <location>
        <begin position="364"/>
        <end position="382"/>
    </location>
</feature>
<gene>
    <name evidence="16" type="ORF">GCM10011401_02960</name>
</gene>
<evidence type="ECO:0000256" key="7">
    <source>
        <dbReference type="ARBA" id="ARBA00022989"/>
    </source>
</evidence>
<evidence type="ECO:0000256" key="15">
    <source>
        <dbReference type="SAM" id="Phobius"/>
    </source>
</evidence>
<evidence type="ECO:0000256" key="13">
    <source>
        <dbReference type="RuleBase" id="RU362091"/>
    </source>
</evidence>
<feature type="transmembrane region" description="Helical" evidence="15">
    <location>
        <begin position="449"/>
        <end position="466"/>
    </location>
</feature>
<dbReference type="AlphaFoldDB" id="A0A917EN87"/>
<feature type="transmembrane region" description="Helical" evidence="15">
    <location>
        <begin position="6"/>
        <end position="24"/>
    </location>
</feature>
<dbReference type="PANTHER" id="PTHR48086:SF3">
    <property type="entry name" value="SODIUM_PROLINE SYMPORTER"/>
    <property type="match status" value="1"/>
</dbReference>
<dbReference type="PANTHER" id="PTHR48086">
    <property type="entry name" value="SODIUM/PROLINE SYMPORTER-RELATED"/>
    <property type="match status" value="1"/>
</dbReference>
<evidence type="ECO:0000256" key="1">
    <source>
        <dbReference type="ARBA" id="ARBA00004651"/>
    </source>
</evidence>
<evidence type="ECO:0000313" key="17">
    <source>
        <dbReference type="Proteomes" id="UP000633136"/>
    </source>
</evidence>
<feature type="transmembrane region" description="Helical" evidence="15">
    <location>
        <begin position="388"/>
        <end position="413"/>
    </location>
</feature>
<evidence type="ECO:0000256" key="11">
    <source>
        <dbReference type="ARBA" id="ARBA00023201"/>
    </source>
</evidence>
<feature type="transmembrane region" description="Helical" evidence="15">
    <location>
        <begin position="125"/>
        <end position="149"/>
    </location>
</feature>
<keyword evidence="17" id="KW-1185">Reference proteome</keyword>
<reference evidence="16" key="2">
    <citation type="submission" date="2020-09" db="EMBL/GenBank/DDBJ databases">
        <authorList>
            <person name="Sun Q."/>
            <person name="Zhou Y."/>
        </authorList>
    </citation>
    <scope>NUCLEOTIDE SEQUENCE</scope>
    <source>
        <strain evidence="16">CGMCC 1.15388</strain>
    </source>
</reference>
<dbReference type="InterPro" id="IPR001734">
    <property type="entry name" value="Na/solute_symporter"/>
</dbReference>
<dbReference type="Proteomes" id="UP000633136">
    <property type="component" value="Unassembled WGS sequence"/>
</dbReference>
<feature type="transmembrane region" description="Helical" evidence="15">
    <location>
        <begin position="420"/>
        <end position="443"/>
    </location>
</feature>
<comment type="catalytic activity">
    <reaction evidence="12">
        <text>L-proline(in) + Na(+)(in) = L-proline(out) + Na(+)(out)</text>
        <dbReference type="Rhea" id="RHEA:28967"/>
        <dbReference type="ChEBI" id="CHEBI:29101"/>
        <dbReference type="ChEBI" id="CHEBI:60039"/>
    </reaction>
</comment>
<feature type="transmembrane region" description="Helical" evidence="15">
    <location>
        <begin position="190"/>
        <end position="210"/>
    </location>
</feature>
<dbReference type="GO" id="GO:0006814">
    <property type="term" value="P:sodium ion transport"/>
    <property type="evidence" value="ECO:0007669"/>
    <property type="project" value="UniProtKB-KW"/>
</dbReference>
<proteinExistence type="inferred from homology"/>
<feature type="transmembrane region" description="Helical" evidence="15">
    <location>
        <begin position="230"/>
        <end position="249"/>
    </location>
</feature>
<keyword evidence="8" id="KW-0915">Sodium</keyword>
<comment type="subcellular location">
    <subcellularLocation>
        <location evidence="1">Cell membrane</location>
        <topology evidence="1">Multi-pass membrane protein</topology>
    </subcellularLocation>
</comment>
<evidence type="ECO:0000256" key="3">
    <source>
        <dbReference type="ARBA" id="ARBA00022448"/>
    </source>
</evidence>
<keyword evidence="10 15" id="KW-0472">Membrane</keyword>